<dbReference type="OrthoDB" id="3695046at2759"/>
<accession>A0A6A5SJZ9</accession>
<protein>
    <submittedName>
        <fullName evidence="1">Uncharacterized protein</fullName>
    </submittedName>
</protein>
<evidence type="ECO:0000313" key="1">
    <source>
        <dbReference type="EMBL" id="KAF1938866.1"/>
    </source>
</evidence>
<sequence>MKVAGVGFGEEDLSKRESDKVVVDVGNAAHKDHTYQTGYPDLPGVYRLQELEPLHLHMVITDAREMKGNARPGQLPHDQMEDISPAHRYEDVPTLEATHTTNAMMSPHVEAQRKREVEWLDMEEKRFRQRR</sequence>
<dbReference type="EMBL" id="ML976093">
    <property type="protein sequence ID" value="KAF1938866.1"/>
    <property type="molecule type" value="Genomic_DNA"/>
</dbReference>
<dbReference type="Proteomes" id="UP000800038">
    <property type="component" value="Unassembled WGS sequence"/>
</dbReference>
<dbReference type="AlphaFoldDB" id="A0A6A5SJZ9"/>
<proteinExistence type="predicted"/>
<evidence type="ECO:0000313" key="2">
    <source>
        <dbReference type="Proteomes" id="UP000800038"/>
    </source>
</evidence>
<organism evidence="1 2">
    <name type="scientific">Clathrospora elynae</name>
    <dbReference type="NCBI Taxonomy" id="706981"/>
    <lineage>
        <taxon>Eukaryota</taxon>
        <taxon>Fungi</taxon>
        <taxon>Dikarya</taxon>
        <taxon>Ascomycota</taxon>
        <taxon>Pezizomycotina</taxon>
        <taxon>Dothideomycetes</taxon>
        <taxon>Pleosporomycetidae</taxon>
        <taxon>Pleosporales</taxon>
        <taxon>Diademaceae</taxon>
        <taxon>Clathrospora</taxon>
    </lineage>
</organism>
<name>A0A6A5SJZ9_9PLEO</name>
<reference evidence="1" key="1">
    <citation type="journal article" date="2020" name="Stud. Mycol.">
        <title>101 Dothideomycetes genomes: a test case for predicting lifestyles and emergence of pathogens.</title>
        <authorList>
            <person name="Haridas S."/>
            <person name="Albert R."/>
            <person name="Binder M."/>
            <person name="Bloem J."/>
            <person name="Labutti K."/>
            <person name="Salamov A."/>
            <person name="Andreopoulos B."/>
            <person name="Baker S."/>
            <person name="Barry K."/>
            <person name="Bills G."/>
            <person name="Bluhm B."/>
            <person name="Cannon C."/>
            <person name="Castanera R."/>
            <person name="Culley D."/>
            <person name="Daum C."/>
            <person name="Ezra D."/>
            <person name="Gonzalez J."/>
            <person name="Henrissat B."/>
            <person name="Kuo A."/>
            <person name="Liang C."/>
            <person name="Lipzen A."/>
            <person name="Lutzoni F."/>
            <person name="Magnuson J."/>
            <person name="Mondo S."/>
            <person name="Nolan M."/>
            <person name="Ohm R."/>
            <person name="Pangilinan J."/>
            <person name="Park H.-J."/>
            <person name="Ramirez L."/>
            <person name="Alfaro M."/>
            <person name="Sun H."/>
            <person name="Tritt A."/>
            <person name="Yoshinaga Y."/>
            <person name="Zwiers L.-H."/>
            <person name="Turgeon B."/>
            <person name="Goodwin S."/>
            <person name="Spatafora J."/>
            <person name="Crous P."/>
            <person name="Grigoriev I."/>
        </authorList>
    </citation>
    <scope>NUCLEOTIDE SEQUENCE</scope>
    <source>
        <strain evidence="1">CBS 161.51</strain>
    </source>
</reference>
<gene>
    <name evidence="1" type="ORF">EJ02DRAFT_269821</name>
</gene>
<keyword evidence="2" id="KW-1185">Reference proteome</keyword>